<protein>
    <recommendedName>
        <fullName evidence="7">Tellurium resistance protein TerC</fullName>
    </recommendedName>
</protein>
<dbReference type="PANTHER" id="PTHR30238:SF0">
    <property type="entry name" value="THYLAKOID MEMBRANE PROTEIN TERC, CHLOROPLASTIC"/>
    <property type="match status" value="1"/>
</dbReference>
<accession>A0A382Q197</accession>
<feature type="transmembrane region" description="Helical" evidence="5">
    <location>
        <begin position="6"/>
        <end position="26"/>
    </location>
</feature>
<comment type="subcellular location">
    <subcellularLocation>
        <location evidence="1">Membrane</location>
        <topology evidence="1">Multi-pass membrane protein</topology>
    </subcellularLocation>
</comment>
<keyword evidence="2 5" id="KW-0812">Transmembrane</keyword>
<dbReference type="InterPro" id="IPR005496">
    <property type="entry name" value="Integral_membrane_TerC"/>
</dbReference>
<dbReference type="NCBIfam" id="TIGR03718">
    <property type="entry name" value="R_switched_Alx"/>
    <property type="match status" value="1"/>
</dbReference>
<evidence type="ECO:0000256" key="1">
    <source>
        <dbReference type="ARBA" id="ARBA00004141"/>
    </source>
</evidence>
<name>A0A382Q197_9ZZZZ</name>
<feature type="transmembrane region" description="Helical" evidence="5">
    <location>
        <begin position="104"/>
        <end position="125"/>
    </location>
</feature>
<proteinExistence type="predicted"/>
<reference evidence="6" key="1">
    <citation type="submission" date="2018-05" db="EMBL/GenBank/DDBJ databases">
        <authorList>
            <person name="Lanie J.A."/>
            <person name="Ng W.-L."/>
            <person name="Kazmierczak K.M."/>
            <person name="Andrzejewski T.M."/>
            <person name="Davidsen T.M."/>
            <person name="Wayne K.J."/>
            <person name="Tettelin H."/>
            <person name="Glass J.I."/>
            <person name="Rusch D."/>
            <person name="Podicherti R."/>
            <person name="Tsui H.-C.T."/>
            <person name="Winkler M.E."/>
        </authorList>
    </citation>
    <scope>NUCLEOTIDE SEQUENCE</scope>
</reference>
<dbReference type="InterPro" id="IPR022369">
    <property type="entry name" value="Integral_membrane_TerC_rswitch"/>
</dbReference>
<evidence type="ECO:0000313" key="6">
    <source>
        <dbReference type="EMBL" id="SVC79353.1"/>
    </source>
</evidence>
<evidence type="ECO:0000256" key="2">
    <source>
        <dbReference type="ARBA" id="ARBA00022692"/>
    </source>
</evidence>
<feature type="non-terminal residue" evidence="6">
    <location>
        <position position="246"/>
    </location>
</feature>
<feature type="transmembrane region" description="Helical" evidence="5">
    <location>
        <begin position="225"/>
        <end position="245"/>
    </location>
</feature>
<dbReference type="PANTHER" id="PTHR30238">
    <property type="entry name" value="MEMBRANE BOUND PREDICTED REDOX MODULATOR"/>
    <property type="match status" value="1"/>
</dbReference>
<feature type="transmembrane region" description="Helical" evidence="5">
    <location>
        <begin position="78"/>
        <end position="95"/>
    </location>
</feature>
<gene>
    <name evidence="6" type="ORF">METZ01_LOCUS332207</name>
</gene>
<evidence type="ECO:0000256" key="5">
    <source>
        <dbReference type="SAM" id="Phobius"/>
    </source>
</evidence>
<dbReference type="Pfam" id="PF03741">
    <property type="entry name" value="TerC"/>
    <property type="match status" value="1"/>
</dbReference>
<dbReference type="GO" id="GO:0016020">
    <property type="term" value="C:membrane"/>
    <property type="evidence" value="ECO:0007669"/>
    <property type="project" value="UniProtKB-SubCell"/>
</dbReference>
<evidence type="ECO:0000256" key="4">
    <source>
        <dbReference type="ARBA" id="ARBA00023136"/>
    </source>
</evidence>
<keyword evidence="3 5" id="KW-1133">Transmembrane helix</keyword>
<organism evidence="6">
    <name type="scientific">marine metagenome</name>
    <dbReference type="NCBI Taxonomy" id="408172"/>
    <lineage>
        <taxon>unclassified sequences</taxon>
        <taxon>metagenomes</taxon>
        <taxon>ecological metagenomes</taxon>
    </lineage>
</organism>
<feature type="transmembrane region" description="Helical" evidence="5">
    <location>
        <begin position="190"/>
        <end position="210"/>
    </location>
</feature>
<feature type="transmembrane region" description="Helical" evidence="5">
    <location>
        <begin position="38"/>
        <end position="58"/>
    </location>
</feature>
<dbReference type="AlphaFoldDB" id="A0A382Q197"/>
<feature type="transmembrane region" description="Helical" evidence="5">
    <location>
        <begin position="131"/>
        <end position="149"/>
    </location>
</feature>
<keyword evidence="4 5" id="KW-0472">Membrane</keyword>
<dbReference type="EMBL" id="UINC01111264">
    <property type="protein sequence ID" value="SVC79353.1"/>
    <property type="molecule type" value="Genomic_DNA"/>
</dbReference>
<evidence type="ECO:0000256" key="3">
    <source>
        <dbReference type="ARBA" id="ARBA00022989"/>
    </source>
</evidence>
<evidence type="ECO:0008006" key="7">
    <source>
        <dbReference type="Google" id="ProtNLM"/>
    </source>
</evidence>
<sequence>MLESFNHWLIFNVALVVLLVFDLLILTRGNREVEMKEAAWLTVFWTLVAGVVGVWVWAAGNSQQGIEYVTGYVAERALSIDNLFVFIVIFGYFNLPKNLQAKGLLFGIVGALLARAVFIGIGVAVITAFSWFLFILGAFLIYTAYKLAFAGEQEVDPSKNITVRLFQKFMPVSTEYDGTKFFTKMNGVRAVTPFFLVVLVLGTTDVVFAIDSIPTVFGITDDPFVVWSSNAMAVLGMRPLFFLLVG</sequence>